<feature type="chain" id="PRO_5018207708" description="Flagellar L-ring protein" evidence="11">
    <location>
        <begin position="33"/>
        <end position="238"/>
    </location>
</feature>
<comment type="subcellular location">
    <subcellularLocation>
        <location evidence="9">Cell outer membrane</location>
        <topology evidence="9">Lipid-anchor</topology>
    </subcellularLocation>
    <subcellularLocation>
        <location evidence="9">Bacterial flagellum basal body</location>
    </subcellularLocation>
    <subcellularLocation>
        <location evidence="2">Membrane</location>
    </subcellularLocation>
</comment>
<reference evidence="12 13" key="1">
    <citation type="submission" date="2018-10" db="EMBL/GenBank/DDBJ databases">
        <authorList>
            <person name="Criscuolo A."/>
        </authorList>
    </citation>
    <scope>NUCLEOTIDE SEQUENCE [LARGE SCALE GENOMIC DNA]</scope>
    <source>
        <strain evidence="12">DnA1</strain>
    </source>
</reference>
<evidence type="ECO:0000256" key="1">
    <source>
        <dbReference type="ARBA" id="ARBA00002591"/>
    </source>
</evidence>
<dbReference type="AlphaFoldDB" id="A0A3P4B2G7"/>
<dbReference type="GO" id="GO:0009427">
    <property type="term" value="C:bacterial-type flagellum basal body, distal rod, L ring"/>
    <property type="evidence" value="ECO:0007669"/>
    <property type="project" value="InterPro"/>
</dbReference>
<comment type="similarity">
    <text evidence="3 9">Belongs to the FlgH family.</text>
</comment>
<dbReference type="Proteomes" id="UP000277294">
    <property type="component" value="Unassembled WGS sequence"/>
</dbReference>
<sequence>MKGAFRSAVRRAAGGAIRAGGALALAGLAACAAPQVDIAEPTTARPLDPVAYNAARRPTGGIFSTAPGYRPLFEDVRARNIGDTLVVRLEEHINSTQRNNTSAQRTASASISTPTINRLPGSSILHGLGIGGESDNKFNARGETGASNVLSGTVTVTVVEVLANGNLRVSGEKQIGTNRETERVRFSGVVNPAHIVGGNSVSSTQVADARIEYRGQGAIDEAQTVGWLARFFMSFSPF</sequence>
<comment type="function">
    <text evidence="1 9">Assembles around the rod to form the L-ring and probably protects the motor/basal body from shearing forces during rotation.</text>
</comment>
<evidence type="ECO:0000313" key="13">
    <source>
        <dbReference type="Proteomes" id="UP000277294"/>
    </source>
</evidence>
<evidence type="ECO:0000256" key="9">
    <source>
        <dbReference type="HAMAP-Rule" id="MF_00415"/>
    </source>
</evidence>
<evidence type="ECO:0000256" key="2">
    <source>
        <dbReference type="ARBA" id="ARBA00004370"/>
    </source>
</evidence>
<evidence type="ECO:0000256" key="6">
    <source>
        <dbReference type="ARBA" id="ARBA00023136"/>
    </source>
</evidence>
<dbReference type="OrthoDB" id="9789463at2"/>
<dbReference type="GO" id="GO:0071973">
    <property type="term" value="P:bacterial-type flagellum-dependent cell motility"/>
    <property type="evidence" value="ECO:0007669"/>
    <property type="project" value="InterPro"/>
</dbReference>
<keyword evidence="12" id="KW-0969">Cilium</keyword>
<evidence type="ECO:0000256" key="8">
    <source>
        <dbReference type="ARBA" id="ARBA00023237"/>
    </source>
</evidence>
<dbReference type="PRINTS" id="PR01008">
    <property type="entry name" value="FLGLRINGFLGH"/>
</dbReference>
<evidence type="ECO:0000256" key="4">
    <source>
        <dbReference type="ARBA" id="ARBA00011439"/>
    </source>
</evidence>
<proteinExistence type="inferred from homology"/>
<dbReference type="PANTHER" id="PTHR34933">
    <property type="entry name" value="FLAGELLAR L-RING PROTEIN"/>
    <property type="match status" value="1"/>
</dbReference>
<feature type="region of interest" description="Disordered" evidence="10">
    <location>
        <begin position="96"/>
        <end position="115"/>
    </location>
</feature>
<evidence type="ECO:0000256" key="3">
    <source>
        <dbReference type="ARBA" id="ARBA00006929"/>
    </source>
</evidence>
<comment type="subunit">
    <text evidence="4 9">The basal body constitutes a major portion of the flagellar organelle and consists of four rings (L,P,S, and M) mounted on a central rod.</text>
</comment>
<keyword evidence="12" id="KW-0966">Cell projection</keyword>
<organism evidence="12 13">
    <name type="scientific">Pigmentiphaga humi</name>
    <dbReference type="NCBI Taxonomy" id="2478468"/>
    <lineage>
        <taxon>Bacteria</taxon>
        <taxon>Pseudomonadati</taxon>
        <taxon>Pseudomonadota</taxon>
        <taxon>Betaproteobacteria</taxon>
        <taxon>Burkholderiales</taxon>
        <taxon>Alcaligenaceae</taxon>
        <taxon>Pigmentiphaga</taxon>
    </lineage>
</organism>
<dbReference type="GO" id="GO:0009279">
    <property type="term" value="C:cell outer membrane"/>
    <property type="evidence" value="ECO:0007669"/>
    <property type="project" value="UniProtKB-SubCell"/>
</dbReference>
<keyword evidence="5 9" id="KW-0732">Signal</keyword>
<dbReference type="RefSeq" id="WP_124079409.1">
    <property type="nucleotide sequence ID" value="NZ_UWPJ01000016.1"/>
</dbReference>
<evidence type="ECO:0000256" key="5">
    <source>
        <dbReference type="ARBA" id="ARBA00022729"/>
    </source>
</evidence>
<feature type="signal peptide" evidence="11">
    <location>
        <begin position="1"/>
        <end position="32"/>
    </location>
</feature>
<name>A0A3P4B2G7_9BURK</name>
<keyword evidence="7 9" id="KW-0975">Bacterial flagellum</keyword>
<dbReference type="HAMAP" id="MF_00415">
    <property type="entry name" value="FlgH"/>
    <property type="match status" value="1"/>
</dbReference>
<dbReference type="PANTHER" id="PTHR34933:SF3">
    <property type="entry name" value="FLAGELLAR L-RING PROTEIN"/>
    <property type="match status" value="1"/>
</dbReference>
<dbReference type="EMBL" id="UWPJ01000016">
    <property type="protein sequence ID" value="VCU69900.1"/>
    <property type="molecule type" value="Genomic_DNA"/>
</dbReference>
<keyword evidence="6 9" id="KW-0472">Membrane</keyword>
<evidence type="ECO:0000313" key="12">
    <source>
        <dbReference type="EMBL" id="VCU69900.1"/>
    </source>
</evidence>
<dbReference type="GO" id="GO:0003774">
    <property type="term" value="F:cytoskeletal motor activity"/>
    <property type="evidence" value="ECO:0007669"/>
    <property type="project" value="InterPro"/>
</dbReference>
<keyword evidence="9" id="KW-0449">Lipoprotein</keyword>
<keyword evidence="8 9" id="KW-0998">Cell outer membrane</keyword>
<gene>
    <name evidence="9 12" type="primary">flgH</name>
    <name evidence="12" type="ORF">PIGHUM_01965</name>
</gene>
<evidence type="ECO:0000256" key="11">
    <source>
        <dbReference type="SAM" id="SignalP"/>
    </source>
</evidence>
<evidence type="ECO:0000256" key="7">
    <source>
        <dbReference type="ARBA" id="ARBA00023143"/>
    </source>
</evidence>
<evidence type="ECO:0000256" key="10">
    <source>
        <dbReference type="SAM" id="MobiDB-lite"/>
    </source>
</evidence>
<dbReference type="Pfam" id="PF02107">
    <property type="entry name" value="FlgH"/>
    <property type="match status" value="1"/>
</dbReference>
<dbReference type="PROSITE" id="PS51257">
    <property type="entry name" value="PROKAR_LIPOPROTEIN"/>
    <property type="match status" value="1"/>
</dbReference>
<keyword evidence="12" id="KW-0282">Flagellum</keyword>
<dbReference type="InterPro" id="IPR000527">
    <property type="entry name" value="Flag_Lring"/>
</dbReference>
<protein>
    <recommendedName>
        <fullName evidence="9">Flagellar L-ring protein</fullName>
    </recommendedName>
    <alternativeName>
        <fullName evidence="9">Basal body L-ring protein</fullName>
    </alternativeName>
</protein>
<keyword evidence="13" id="KW-1185">Reference proteome</keyword>
<accession>A0A3P4B2G7</accession>